<dbReference type="SUPFAM" id="SSF57716">
    <property type="entry name" value="Glucocorticoid receptor-like (DNA-binding domain)"/>
    <property type="match status" value="1"/>
</dbReference>
<evidence type="ECO:0000259" key="6">
    <source>
        <dbReference type="PROSITE" id="PS50950"/>
    </source>
</evidence>
<keyword evidence="8" id="KW-1185">Reference proteome</keyword>
<dbReference type="SMART" id="SM00692">
    <property type="entry name" value="DM3"/>
    <property type="match status" value="1"/>
</dbReference>
<dbReference type="Ensembl" id="ENSCVAT00000029109.1">
    <property type="protein sequence ID" value="ENSCVAP00000019852.1"/>
    <property type="gene ID" value="ENSCVAG00000023296.1"/>
</dbReference>
<evidence type="ECO:0000313" key="8">
    <source>
        <dbReference type="Proteomes" id="UP000265020"/>
    </source>
</evidence>
<evidence type="ECO:0000256" key="5">
    <source>
        <dbReference type="PROSITE-ProRule" id="PRU00309"/>
    </source>
</evidence>
<dbReference type="GO" id="GO:0008270">
    <property type="term" value="F:zinc ion binding"/>
    <property type="evidence" value="ECO:0007669"/>
    <property type="project" value="UniProtKB-KW"/>
</dbReference>
<dbReference type="AlphaFoldDB" id="A0A3Q2DKV0"/>
<dbReference type="Proteomes" id="UP000265020">
    <property type="component" value="Unassembled WGS sequence"/>
</dbReference>
<keyword evidence="2 5" id="KW-0863">Zinc-finger</keyword>
<reference evidence="7" key="2">
    <citation type="submission" date="2025-09" db="UniProtKB">
        <authorList>
            <consortium name="Ensembl"/>
        </authorList>
    </citation>
    <scope>IDENTIFICATION</scope>
</reference>
<evidence type="ECO:0000256" key="4">
    <source>
        <dbReference type="ARBA" id="ARBA00023125"/>
    </source>
</evidence>
<keyword evidence="1" id="KW-0479">Metal-binding</keyword>
<sequence length="98" mass="11039">FTRSAGCLEGEHFHSLPRDLKTRQAWIIIVYQKIPVKVDAQQLICSKHFTEDSCQNLGQFKAGFGKLLLLKRGAVPSVRPSQLQAGIELFLASRQLFL</sequence>
<keyword evidence="3" id="KW-0862">Zinc</keyword>
<reference evidence="7" key="1">
    <citation type="submission" date="2025-08" db="UniProtKB">
        <authorList>
            <consortium name="Ensembl"/>
        </authorList>
    </citation>
    <scope>IDENTIFICATION</scope>
</reference>
<protein>
    <recommendedName>
        <fullName evidence="6">THAP-type domain-containing protein</fullName>
    </recommendedName>
</protein>
<dbReference type="Pfam" id="PF05485">
    <property type="entry name" value="THAP"/>
    <property type="match status" value="1"/>
</dbReference>
<evidence type="ECO:0000313" key="7">
    <source>
        <dbReference type="Ensembl" id="ENSCVAP00000019852.1"/>
    </source>
</evidence>
<dbReference type="GeneTree" id="ENSGT00940000179090"/>
<dbReference type="PROSITE" id="PS50950">
    <property type="entry name" value="ZF_THAP"/>
    <property type="match status" value="1"/>
</dbReference>
<name>A0A3Q2DKV0_CYPVA</name>
<accession>A0A3Q2DKV0</accession>
<evidence type="ECO:0000256" key="2">
    <source>
        <dbReference type="ARBA" id="ARBA00022771"/>
    </source>
</evidence>
<evidence type="ECO:0000256" key="3">
    <source>
        <dbReference type="ARBA" id="ARBA00022833"/>
    </source>
</evidence>
<keyword evidence="4 5" id="KW-0238">DNA-binding</keyword>
<dbReference type="SMART" id="SM00980">
    <property type="entry name" value="THAP"/>
    <property type="match status" value="1"/>
</dbReference>
<evidence type="ECO:0000256" key="1">
    <source>
        <dbReference type="ARBA" id="ARBA00022723"/>
    </source>
</evidence>
<proteinExistence type="predicted"/>
<feature type="domain" description="THAP-type" evidence="6">
    <location>
        <begin position="1"/>
        <end position="79"/>
    </location>
</feature>
<organism evidence="7 8">
    <name type="scientific">Cyprinodon variegatus</name>
    <name type="common">Sheepshead minnow</name>
    <dbReference type="NCBI Taxonomy" id="28743"/>
    <lineage>
        <taxon>Eukaryota</taxon>
        <taxon>Metazoa</taxon>
        <taxon>Chordata</taxon>
        <taxon>Craniata</taxon>
        <taxon>Vertebrata</taxon>
        <taxon>Euteleostomi</taxon>
        <taxon>Actinopterygii</taxon>
        <taxon>Neopterygii</taxon>
        <taxon>Teleostei</taxon>
        <taxon>Neoteleostei</taxon>
        <taxon>Acanthomorphata</taxon>
        <taxon>Ovalentaria</taxon>
        <taxon>Atherinomorphae</taxon>
        <taxon>Cyprinodontiformes</taxon>
        <taxon>Cyprinodontidae</taxon>
        <taxon>Cyprinodon</taxon>
    </lineage>
</organism>
<dbReference type="GO" id="GO:0003677">
    <property type="term" value="F:DNA binding"/>
    <property type="evidence" value="ECO:0007669"/>
    <property type="project" value="UniProtKB-UniRule"/>
</dbReference>
<dbReference type="InterPro" id="IPR006612">
    <property type="entry name" value="THAP_Znf"/>
</dbReference>